<name>A0A1U9R0Z3_STRNV</name>
<dbReference type="Proteomes" id="UP000189677">
    <property type="component" value="Chromosome"/>
</dbReference>
<evidence type="ECO:0000313" key="2">
    <source>
        <dbReference type="EMBL" id="AQU70188.1"/>
    </source>
</evidence>
<reference evidence="2 3" key="1">
    <citation type="submission" date="2016-11" db="EMBL/GenBank/DDBJ databases">
        <title>Complete genome sequence of Streptomyces niveus SCSIO 3406.</title>
        <authorList>
            <person name="Zhu Q."/>
            <person name="Cheng W."/>
            <person name="Song Y."/>
            <person name="Li Q."/>
            <person name="Ju J."/>
        </authorList>
    </citation>
    <scope>NUCLEOTIDE SEQUENCE [LARGE SCALE GENOMIC DNA]</scope>
    <source>
        <strain evidence="2 3">SCSIO 3406</strain>
    </source>
</reference>
<feature type="compositionally biased region" description="Pro residues" evidence="1">
    <location>
        <begin position="176"/>
        <end position="189"/>
    </location>
</feature>
<evidence type="ECO:0000313" key="3">
    <source>
        <dbReference type="Proteomes" id="UP000189677"/>
    </source>
</evidence>
<dbReference type="OrthoDB" id="9989797at2"/>
<protein>
    <submittedName>
        <fullName evidence="2">Uncharacterized protein</fullName>
    </submittedName>
</protein>
<dbReference type="EMBL" id="CP018047">
    <property type="protein sequence ID" value="AQU70188.1"/>
    <property type="molecule type" value="Genomic_DNA"/>
</dbReference>
<evidence type="ECO:0000256" key="1">
    <source>
        <dbReference type="SAM" id="MobiDB-lite"/>
    </source>
</evidence>
<dbReference type="AlphaFoldDB" id="A0A1U9R0Z3"/>
<accession>A0A1U9R0Z3</accession>
<organism evidence="2 3">
    <name type="scientific">Streptomyces niveus</name>
    <name type="common">Streptomyces spheroides</name>
    <dbReference type="NCBI Taxonomy" id="193462"/>
    <lineage>
        <taxon>Bacteria</taxon>
        <taxon>Bacillati</taxon>
        <taxon>Actinomycetota</taxon>
        <taxon>Actinomycetes</taxon>
        <taxon>Kitasatosporales</taxon>
        <taxon>Streptomycetaceae</taxon>
        <taxon>Streptomyces</taxon>
    </lineage>
</organism>
<feature type="compositionally biased region" description="Basic and acidic residues" evidence="1">
    <location>
        <begin position="148"/>
        <end position="158"/>
    </location>
</feature>
<dbReference type="KEGG" id="snw:BBN63_32415"/>
<feature type="region of interest" description="Disordered" evidence="1">
    <location>
        <begin position="143"/>
        <end position="189"/>
    </location>
</feature>
<gene>
    <name evidence="2" type="ORF">BBN63_32415</name>
</gene>
<sequence>MDLDNPAHLRILATRLRDRARAVAAAASTPAGHLQSRLGDETSNLAELLDDLTYAVTWQLDETARHPHQHTPELRRGTAAVARAAIPVGLALAGLGQAVAQLGALHTLDAYEPTDEQQAAVHHTHHGLEQTLRDASAQLDVAAGGMSHDADHVDDRPRRPPTPSEIAAHATASALPPAPPTPSGPNPTR</sequence>
<dbReference type="RefSeq" id="WP_078078867.1">
    <property type="nucleotide sequence ID" value="NZ_CP018047.1"/>
</dbReference>
<proteinExistence type="predicted"/>
<keyword evidence="3" id="KW-1185">Reference proteome</keyword>